<dbReference type="PANTHER" id="PTHR42146:SF1">
    <property type="entry name" value="OLIGORIBONUCLEASE NRNB"/>
    <property type="match status" value="1"/>
</dbReference>
<dbReference type="EMBL" id="CP002098">
    <property type="protein sequence ID" value="ADM28002.1"/>
    <property type="molecule type" value="Genomic_DNA"/>
</dbReference>
<organism evidence="2 3">
    <name type="scientific">Ignisphaera aggregans (strain DSM 17230 / JCM 13409 / AQ1.S1)</name>
    <dbReference type="NCBI Taxonomy" id="583356"/>
    <lineage>
        <taxon>Archaea</taxon>
        <taxon>Thermoproteota</taxon>
        <taxon>Thermoprotei</taxon>
        <taxon>Desulfurococcales</taxon>
        <taxon>Desulfurococcaceae</taxon>
        <taxon>Ignisphaera</taxon>
    </lineage>
</organism>
<dbReference type="PANTHER" id="PTHR42146">
    <property type="entry name" value="3',5'-CYCLIC-NUCLEOTIDE PHOSPHODIESTERASE"/>
    <property type="match status" value="1"/>
</dbReference>
<protein>
    <submittedName>
        <fullName evidence="2">Phosphoesterase DHHA1</fullName>
    </submittedName>
</protein>
<evidence type="ECO:0000313" key="2">
    <source>
        <dbReference type="EMBL" id="ADM28002.1"/>
    </source>
</evidence>
<dbReference type="Proteomes" id="UP000001304">
    <property type="component" value="Chromosome"/>
</dbReference>
<reference evidence="2 3" key="1">
    <citation type="journal article" date="2010" name="Stand. Genomic Sci.">
        <title>Complete genome sequence of Ignisphaera aggregans type strain (AQ1.S1).</title>
        <authorList>
            <person name="Goker M."/>
            <person name="Held B."/>
            <person name="Lapidus A."/>
            <person name="Nolan M."/>
            <person name="Spring S."/>
            <person name="Yasawong M."/>
            <person name="Lucas S."/>
            <person name="Glavina Del Rio T."/>
            <person name="Tice H."/>
            <person name="Cheng J.F."/>
            <person name="Goodwin L."/>
            <person name="Tapia R."/>
            <person name="Pitluck S."/>
            <person name="Liolios K."/>
            <person name="Ivanova N."/>
            <person name="Mavromatis K."/>
            <person name="Mikhailova N."/>
            <person name="Pati A."/>
            <person name="Chen A."/>
            <person name="Palaniappan K."/>
            <person name="Brambilla E."/>
            <person name="Land M."/>
            <person name="Hauser L."/>
            <person name="Chang Y.J."/>
            <person name="Jeffries C.D."/>
            <person name="Brettin T."/>
            <person name="Detter J.C."/>
            <person name="Han C."/>
            <person name="Rohde M."/>
            <person name="Sikorski J."/>
            <person name="Woyke T."/>
            <person name="Bristow J."/>
            <person name="Eisen J.A."/>
            <person name="Markowitz V."/>
            <person name="Hugenholtz P."/>
            <person name="Kyrpides N.C."/>
            <person name="Klenk H.P."/>
        </authorList>
    </citation>
    <scope>NUCLEOTIDE SEQUENCE [LARGE SCALE GENOMIC DNA]</scope>
    <source>
        <strain evidence="3">DSM 17230 / JCM 13409 / AQ1.S1</strain>
    </source>
</reference>
<proteinExistence type="predicted"/>
<name>E0SP75_IGNAA</name>
<gene>
    <name evidence="2" type="ordered locus">Igag_1196</name>
</gene>
<feature type="domain" description="DHHA1" evidence="1">
    <location>
        <begin position="235"/>
        <end position="295"/>
    </location>
</feature>
<dbReference type="BioCyc" id="IAGG583356:GHAH-1173-MONOMER"/>
<dbReference type="Pfam" id="PF02272">
    <property type="entry name" value="DHHA1"/>
    <property type="match status" value="1"/>
</dbReference>
<dbReference type="KEGG" id="iag:Igag_1196"/>
<dbReference type="HOGENOM" id="CLU_076809_0_0_2"/>
<dbReference type="InterPro" id="IPR052968">
    <property type="entry name" value="Nucleotide_metab_enz"/>
</dbReference>
<dbReference type="AlphaFoldDB" id="E0SP75"/>
<dbReference type="Gene3D" id="3.10.310.30">
    <property type="match status" value="1"/>
</dbReference>
<dbReference type="SUPFAM" id="SSF64182">
    <property type="entry name" value="DHH phosphoesterases"/>
    <property type="match status" value="1"/>
</dbReference>
<dbReference type="STRING" id="583356.Igag_1196"/>
<sequence>MNKVKIFTHTDLDGIAGAALYLYCNNLEITNTNIVFVEPSQIHRYIDSKNLRDSDKVVLIDLGINPNFYNVLINMDLKDIKIEWYDHHIWEKDWIDELSARGIKLFIDTKTCASGVVANILCSNDIKAIEFADIVCDIDLWLFRRWESNFLYRYIEIEDSDSWRYNALNMFLKTLRDMDFKWLIETSERYVEEYVDKELNELSRLCSKIHRIKINGIDVAIYIKHHRIPGTSIIGNFVLNRCKSDIAVIINEKLKSISFRSNRYDVRDIARRLGGGGHPRASGAPLNINLLQKILFRLSKGLLVRYVVSELKRINI</sequence>
<keyword evidence="3" id="KW-1185">Reference proteome</keyword>
<accession>E0SP75</accession>
<dbReference type="InterPro" id="IPR003156">
    <property type="entry name" value="DHHA1_dom"/>
</dbReference>
<dbReference type="GO" id="GO:0003676">
    <property type="term" value="F:nucleic acid binding"/>
    <property type="evidence" value="ECO:0007669"/>
    <property type="project" value="InterPro"/>
</dbReference>
<evidence type="ECO:0000259" key="1">
    <source>
        <dbReference type="Pfam" id="PF02272"/>
    </source>
</evidence>
<dbReference type="InterPro" id="IPR038763">
    <property type="entry name" value="DHH_sf"/>
</dbReference>
<evidence type="ECO:0000313" key="3">
    <source>
        <dbReference type="Proteomes" id="UP000001304"/>
    </source>
</evidence>